<evidence type="ECO:0000313" key="2">
    <source>
        <dbReference type="EMBL" id="CAF4150346.1"/>
    </source>
</evidence>
<comment type="caution">
    <text evidence="2">The sequence shown here is derived from an EMBL/GenBank/DDBJ whole genome shotgun (WGS) entry which is preliminary data.</text>
</comment>
<proteinExistence type="predicted"/>
<evidence type="ECO:0000313" key="1">
    <source>
        <dbReference type="EMBL" id="CAF0933099.1"/>
    </source>
</evidence>
<reference evidence="2" key="1">
    <citation type="submission" date="2021-02" db="EMBL/GenBank/DDBJ databases">
        <authorList>
            <person name="Nowell W R."/>
        </authorList>
    </citation>
    <scope>NUCLEOTIDE SEQUENCE</scope>
</reference>
<organism evidence="2 3">
    <name type="scientific">Rotaria sordida</name>
    <dbReference type="NCBI Taxonomy" id="392033"/>
    <lineage>
        <taxon>Eukaryota</taxon>
        <taxon>Metazoa</taxon>
        <taxon>Spiralia</taxon>
        <taxon>Gnathifera</taxon>
        <taxon>Rotifera</taxon>
        <taxon>Eurotatoria</taxon>
        <taxon>Bdelloidea</taxon>
        <taxon>Philodinida</taxon>
        <taxon>Philodinidae</taxon>
        <taxon>Rotaria</taxon>
    </lineage>
</organism>
<feature type="non-terminal residue" evidence="2">
    <location>
        <position position="1"/>
    </location>
</feature>
<evidence type="ECO:0000313" key="3">
    <source>
        <dbReference type="Proteomes" id="UP000663836"/>
    </source>
</evidence>
<protein>
    <submittedName>
        <fullName evidence="2">Uncharacterized protein</fullName>
    </submittedName>
</protein>
<sequence>DRPLKENTQQ</sequence>
<dbReference type="EMBL" id="CAJNOT010000303">
    <property type="protein sequence ID" value="CAF0933099.1"/>
    <property type="molecule type" value="Genomic_DNA"/>
</dbReference>
<dbReference type="Proteomes" id="UP000663836">
    <property type="component" value="Unassembled WGS sequence"/>
</dbReference>
<dbReference type="Proteomes" id="UP000663864">
    <property type="component" value="Unassembled WGS sequence"/>
</dbReference>
<name>A0A819YBD1_9BILA</name>
<dbReference type="EMBL" id="CAJOBD010010292">
    <property type="protein sequence ID" value="CAF4150346.1"/>
    <property type="molecule type" value="Genomic_DNA"/>
</dbReference>
<accession>A0A819YBD1</accession>
<gene>
    <name evidence="2" type="ORF">JBS370_LOCUS33957</name>
    <name evidence="1" type="ORF">ZHD862_LOCUS9048</name>
</gene>